<feature type="compositionally biased region" description="Polar residues" evidence="1">
    <location>
        <begin position="1"/>
        <end position="13"/>
    </location>
</feature>
<feature type="region of interest" description="Disordered" evidence="1">
    <location>
        <begin position="445"/>
        <end position="467"/>
    </location>
</feature>
<dbReference type="SUPFAM" id="SSF50939">
    <property type="entry name" value="Sialidases"/>
    <property type="match status" value="1"/>
</dbReference>
<evidence type="ECO:0000313" key="4">
    <source>
        <dbReference type="Proteomes" id="UP000577362"/>
    </source>
</evidence>
<proteinExistence type="predicted"/>
<protein>
    <recommendedName>
        <fullName evidence="2">Sialidase domain-containing protein</fullName>
    </recommendedName>
</protein>
<feature type="domain" description="Sialidase" evidence="2">
    <location>
        <begin position="670"/>
        <end position="790"/>
    </location>
</feature>
<feature type="region of interest" description="Disordered" evidence="1">
    <location>
        <begin position="1"/>
        <end position="21"/>
    </location>
</feature>
<feature type="compositionally biased region" description="Polar residues" evidence="1">
    <location>
        <begin position="450"/>
        <end position="467"/>
    </location>
</feature>
<dbReference type="Proteomes" id="UP000577362">
    <property type="component" value="Unassembled WGS sequence"/>
</dbReference>
<dbReference type="AlphaFoldDB" id="A0A840C392"/>
<gene>
    <name evidence="3" type="ORF">GGR16_002425</name>
</gene>
<evidence type="ECO:0000256" key="1">
    <source>
        <dbReference type="SAM" id="MobiDB-lite"/>
    </source>
</evidence>
<dbReference type="InterPro" id="IPR036278">
    <property type="entry name" value="Sialidase_sf"/>
</dbReference>
<dbReference type="EMBL" id="JACIEN010000002">
    <property type="protein sequence ID" value="MBB4017396.1"/>
    <property type="molecule type" value="Genomic_DNA"/>
</dbReference>
<evidence type="ECO:0000313" key="3">
    <source>
        <dbReference type="EMBL" id="MBB4017396.1"/>
    </source>
</evidence>
<evidence type="ECO:0000259" key="2">
    <source>
        <dbReference type="Pfam" id="PF13088"/>
    </source>
</evidence>
<comment type="caution">
    <text evidence="3">The sequence shown here is derived from an EMBL/GenBank/DDBJ whole genome shotgun (WGS) entry which is preliminary data.</text>
</comment>
<dbReference type="InterPro" id="IPR011040">
    <property type="entry name" value="Sialidase"/>
</dbReference>
<dbReference type="Pfam" id="PF13088">
    <property type="entry name" value="BNR_2"/>
    <property type="match status" value="1"/>
</dbReference>
<organism evidence="3 4">
    <name type="scientific">Chelatococcus caeni</name>
    <dbReference type="NCBI Taxonomy" id="1348468"/>
    <lineage>
        <taxon>Bacteria</taxon>
        <taxon>Pseudomonadati</taxon>
        <taxon>Pseudomonadota</taxon>
        <taxon>Alphaproteobacteria</taxon>
        <taxon>Hyphomicrobiales</taxon>
        <taxon>Chelatococcaceae</taxon>
        <taxon>Chelatococcus</taxon>
    </lineage>
</organism>
<reference evidence="3 4" key="1">
    <citation type="submission" date="2020-08" db="EMBL/GenBank/DDBJ databases">
        <title>Genomic Encyclopedia of Type Strains, Phase IV (KMG-IV): sequencing the most valuable type-strain genomes for metagenomic binning, comparative biology and taxonomic classification.</title>
        <authorList>
            <person name="Goeker M."/>
        </authorList>
    </citation>
    <scope>NUCLEOTIDE SEQUENCE [LARGE SCALE GENOMIC DNA]</scope>
    <source>
        <strain evidence="3 4">DSM 103737</strain>
    </source>
</reference>
<dbReference type="Gene3D" id="2.120.10.10">
    <property type="match status" value="1"/>
</dbReference>
<dbReference type="RefSeq" id="WP_183316750.1">
    <property type="nucleotide sequence ID" value="NZ_JACIEN010000002.1"/>
</dbReference>
<name>A0A840C392_9HYPH</name>
<keyword evidence="4" id="KW-1185">Reference proteome</keyword>
<sequence length="818" mass="84979">MAQQVINIGTAPNSGDGDPLREAFSKANANFSDLYAGQAATNSALSVEQQTRANADDGMQAQISALNSTDGIVSALGYAPENAARKGEPNGYAGLDEGGKIPTNQLPETVLGAVSYQGTWNAGTNSPAVPAAAPGNKGWYYIVAVAGATDISGITDWEVGDWVISDGVAWSKVDNTEPPVFQGDSGEGGAIGLVPAPAVGDAQKPLLGNGSFGKLTVEGLADGALSADADGRAKMAKNFLLDEHVDPNAGISATKIGYENANSGLDAQTVQDAIDEVAVGGPLGPRPGTPLGTHVATPYRTWTSITTPSIPLDGTPPRFDEGLRLQAVSFEVSRPNNRLWVEWEGVVARGANTTHPAVTLFLDNETSARAGAWLTPPANSAAILRAAGEMIPGAAGVHTVYANVGPGNNNEPVYLNGSSASATWGGALGTQLRVTEVAGEVITWAGGQGPSSLQSEPQSGTLSAPAPSLTNYTVGAPSGAAPTQGDLASHRYRHHTAVAEHNGRVWVANSSSGTNEDAGGQMTVVAQSPTGTVSFSAPILVMPPQSAFSGTGASYVAGTRISYPRCFAKHEGKLYVISAVDQVIAPNQMLGILLGARECLDDGTVGPLFRISTESYTPASGVAAIDYDPVLGPPLLEQAILYGQWGGTTPGLSPTVSWTMWAQQAGDLFAEPTTVDAKGDGYALVRLWRRVTAPTNNLWAQYSTDGGLLWSDIRETDLPNSPSTAYGIRLPDGRIAVTGNLNSDRDPLYLALFEEEYRVRQSLWYVRQGVPTTPTYPGEYKGGGASYASLAIGATDLWVSYSIAKETIGATRIPLSGL</sequence>
<accession>A0A840C392</accession>